<evidence type="ECO:0000313" key="3">
    <source>
        <dbReference type="Proteomes" id="UP001239795"/>
    </source>
</evidence>
<dbReference type="EMBL" id="MLGG01000007">
    <property type="protein sequence ID" value="KAK1463531.1"/>
    <property type="molecule type" value="Genomic_DNA"/>
</dbReference>
<reference evidence="2 3" key="1">
    <citation type="submission" date="2016-10" db="EMBL/GenBank/DDBJ databases">
        <title>The genome sequence of Colletotrichum fioriniae PJ7.</title>
        <authorList>
            <person name="Baroncelli R."/>
        </authorList>
    </citation>
    <scope>NUCLEOTIDE SEQUENCE [LARGE SCALE GENOMIC DNA]</scope>
    <source>
        <strain evidence="2">Col 31</strain>
    </source>
</reference>
<keyword evidence="1" id="KW-1133">Transmembrane helix</keyword>
<keyword evidence="1" id="KW-0812">Transmembrane</keyword>
<keyword evidence="1" id="KW-0472">Membrane</keyword>
<accession>A0AAI9UV85</accession>
<keyword evidence="3" id="KW-1185">Reference proteome</keyword>
<comment type="caution">
    <text evidence="2">The sequence shown here is derived from an EMBL/GenBank/DDBJ whole genome shotgun (WGS) entry which is preliminary data.</text>
</comment>
<feature type="transmembrane region" description="Helical" evidence="1">
    <location>
        <begin position="246"/>
        <end position="268"/>
    </location>
</feature>
<dbReference type="Proteomes" id="UP001239795">
    <property type="component" value="Unassembled WGS sequence"/>
</dbReference>
<protein>
    <submittedName>
        <fullName evidence="2">Uncharacterized protein</fullName>
    </submittedName>
</protein>
<name>A0AAI9UV85_9PEZI</name>
<sequence>MGTDARCRQTNILAFSHPSACLYQACEPTQFSVSENIQSTRPAKLLRVAPHSDRLVPDCPSLSSSVLVGSSPNLQNWRAARASFQASKDRNRNSIGQGRLPGAEVAAVSADDRHPSVASLCSSGTLREELLTKCSLPLIDISSRLSGMSEFDFQVLGSCLGSNEVTRRMCRVGDDIGAAIISFSSNVYLTTQVSLSSRSCQILLSLRSVIAMTSAHTLSILHSFAVKKRMRNVEMPTNMKKPIARAFFSSIDPFFFFSFFCFTMAPALTATTNDPSSPCISQHL</sequence>
<evidence type="ECO:0000256" key="1">
    <source>
        <dbReference type="SAM" id="Phobius"/>
    </source>
</evidence>
<feature type="transmembrane region" description="Helical" evidence="1">
    <location>
        <begin position="202"/>
        <end position="225"/>
    </location>
</feature>
<dbReference type="AlphaFoldDB" id="A0AAI9UV85"/>
<organism evidence="2 3">
    <name type="scientific">Colletotrichum melonis</name>
    <dbReference type="NCBI Taxonomy" id="1209925"/>
    <lineage>
        <taxon>Eukaryota</taxon>
        <taxon>Fungi</taxon>
        <taxon>Dikarya</taxon>
        <taxon>Ascomycota</taxon>
        <taxon>Pezizomycotina</taxon>
        <taxon>Sordariomycetes</taxon>
        <taxon>Hypocreomycetidae</taxon>
        <taxon>Glomerellales</taxon>
        <taxon>Glomerellaceae</taxon>
        <taxon>Colletotrichum</taxon>
        <taxon>Colletotrichum acutatum species complex</taxon>
    </lineage>
</organism>
<gene>
    <name evidence="2" type="ORF">CMEL01_13600</name>
</gene>
<evidence type="ECO:0000313" key="2">
    <source>
        <dbReference type="EMBL" id="KAK1463531.1"/>
    </source>
</evidence>
<proteinExistence type="predicted"/>